<organism evidence="3">
    <name type="scientific">candidate division WOR-3 bacterium</name>
    <dbReference type="NCBI Taxonomy" id="2052148"/>
    <lineage>
        <taxon>Bacteria</taxon>
        <taxon>Bacteria division WOR-3</taxon>
    </lineage>
</organism>
<evidence type="ECO:0000313" key="3">
    <source>
        <dbReference type="EMBL" id="HGL18421.1"/>
    </source>
</evidence>
<reference evidence="3" key="1">
    <citation type="journal article" date="2020" name="mSystems">
        <title>Genome- and Community-Level Interaction Insights into Carbon Utilization and Element Cycling Functions of Hydrothermarchaeota in Hydrothermal Sediment.</title>
        <authorList>
            <person name="Zhou Z."/>
            <person name="Liu Y."/>
            <person name="Xu W."/>
            <person name="Pan J."/>
            <person name="Luo Z.H."/>
            <person name="Li M."/>
        </authorList>
    </citation>
    <scope>NUCLEOTIDE SEQUENCE [LARGE SCALE GENOMIC DNA]</scope>
    <source>
        <strain evidence="3">SpSt-69</strain>
    </source>
</reference>
<dbReference type="AlphaFoldDB" id="A0A7V3ZZS5"/>
<dbReference type="InterPro" id="IPR029031">
    <property type="entry name" value="Gingipain_N_sf"/>
</dbReference>
<name>A0A7V3ZZS5_UNCW3</name>
<dbReference type="Pfam" id="PF01364">
    <property type="entry name" value="Peptidase_C25"/>
    <property type="match status" value="1"/>
</dbReference>
<dbReference type="InterPro" id="IPR001769">
    <property type="entry name" value="Gingipain"/>
</dbReference>
<sequence>MFFILLFSFSLQVSFPPLTEKAVDLILKELNAQLPSVYFKGRPSIPAKPLSFSIKGFKGVEVKPIEVERIKVNGIIHPAILPQILSIKVLKEENPFDSLFYSEKVFHPDSYFTCRIITKGVDTILELILFPFRYNPGDSVAEYIKAFSINIDGEIAKQGTYQPLYLVIAPQNFRNSLNPLIRLRKQKGYKVVFKALEEIFSEYQGENDSEKIRNFLKMYSNYEGERFLLLVGDETVIPLVYLYAFDCQAGLRPDENNIPSDLFYADVDGDYDANGNSVYGEVEDSVELYPDFYVGRLPVKDTLELVNYLYKLLGYEVAPSNLALNRAVFLAQILWEIPYTDQSIHKEYIRKKFLPPDYTVLGFYESYGNALKSEIISALNSGANLVNHDGHGWYTGMWFGNDYIGISDIVDLTNVYTPFFLYSIGCWVGAMDYNSLAEALVTARGGALGVVANSRYGWGAPGNPGFGYSDIFDNEFFKLLFKNQDDELGKVFWNHKASFVPLARDTNVYRWCYYELNLLGDPALYLWRELPKELVIFSKDIDDGNIRFVVGYNELPLSGVTATLMVGDSVLAVKKSDLSGVISFDVDTIYDSVLITFWKPGFHMSWEWVKLKRRDIVFDVKVRDQGIFRDWVWAGEGNILSISIVNRGELPFTDTIFLSSPGLLINPDKLPVNVQGGDSLRLDVICIVPESLKKNTIKTLRIRSRKVESVYPLRIAWPSIRFVSYAFGNSSLMLRFENNSLMGLKGRVLGVYEIPGLVPLRFYGDSLFVESQAEFTLETDVPRGRNLRIFFEFNGNYFKLDIFLAFGTALYHNDFETMDGWSGDTTYFCLRDESGPFGKYLTYKDEFAPFPIQAKIYSERFRLNGKFKLGLYFTYRFPIYGTTGVKISLQKEWLNGGRVWRTEVQDIAFLGAGGALYEKSIYGDWAYYQYEGEVENNPDYVRVLVTFTKDSSSETFWGLDEISIISANEDIVSSEELSVEGVKILSFPMVVRGGALRLLLLSQNSEFINVGLFDVSGRLIKSCNFALEKGINELVVSISGLRRGVYFVKILNTLKRVVIVK</sequence>
<comment type="caution">
    <text evidence="3">The sequence shown here is derived from an EMBL/GenBank/DDBJ whole genome shotgun (WGS) entry which is preliminary data.</text>
</comment>
<feature type="domain" description="Gingipain" evidence="2">
    <location>
        <begin position="165"/>
        <end position="524"/>
    </location>
</feature>
<dbReference type="EMBL" id="DTDJ01000051">
    <property type="protein sequence ID" value="HGL18421.1"/>
    <property type="molecule type" value="Genomic_DNA"/>
</dbReference>
<evidence type="ECO:0000256" key="1">
    <source>
        <dbReference type="ARBA" id="ARBA00022729"/>
    </source>
</evidence>
<evidence type="ECO:0000259" key="2">
    <source>
        <dbReference type="Pfam" id="PF01364"/>
    </source>
</evidence>
<dbReference type="Gene3D" id="3.40.50.1460">
    <property type="match status" value="1"/>
</dbReference>
<keyword evidence="1" id="KW-0732">Signal</keyword>
<protein>
    <recommendedName>
        <fullName evidence="2">Gingipain domain-containing protein</fullName>
    </recommendedName>
</protein>
<dbReference type="SUPFAM" id="SSF52129">
    <property type="entry name" value="Caspase-like"/>
    <property type="match status" value="1"/>
</dbReference>
<dbReference type="GO" id="GO:0006508">
    <property type="term" value="P:proteolysis"/>
    <property type="evidence" value="ECO:0007669"/>
    <property type="project" value="InterPro"/>
</dbReference>
<accession>A0A7V3ZZS5</accession>
<proteinExistence type="predicted"/>
<dbReference type="GO" id="GO:0008234">
    <property type="term" value="F:cysteine-type peptidase activity"/>
    <property type="evidence" value="ECO:0007669"/>
    <property type="project" value="InterPro"/>
</dbReference>
<gene>
    <name evidence="3" type="ORF">ENU66_08850</name>
</gene>
<dbReference type="Gene3D" id="3.40.50.10390">
    <property type="entry name" value="Gingipain r, domain 1"/>
    <property type="match status" value="1"/>
</dbReference>
<dbReference type="InterPro" id="IPR029030">
    <property type="entry name" value="Caspase-like_dom_sf"/>
</dbReference>